<feature type="transmembrane region" description="Helical" evidence="12">
    <location>
        <begin position="189"/>
        <end position="218"/>
    </location>
</feature>
<dbReference type="FunFam" id="3.90.550.10:FF:000047">
    <property type="entry name" value="Glucans biosynthesis glucosyltransferase H"/>
    <property type="match status" value="1"/>
</dbReference>
<comment type="subcellular location">
    <subcellularLocation>
        <location evidence="1">Cell inner membrane</location>
        <topology evidence="1">Multi-pass membrane protein</topology>
    </subcellularLocation>
    <subcellularLocation>
        <location evidence="12">Cell membrane</location>
        <topology evidence="12">Multi-pass membrane protein</topology>
    </subcellularLocation>
</comment>
<dbReference type="Pfam" id="PF00535">
    <property type="entry name" value="Glycos_transf_2"/>
    <property type="match status" value="1"/>
</dbReference>
<feature type="transmembrane region" description="Helical" evidence="12">
    <location>
        <begin position="659"/>
        <end position="677"/>
    </location>
</feature>
<evidence type="ECO:0000256" key="4">
    <source>
        <dbReference type="ARBA" id="ARBA00020585"/>
    </source>
</evidence>
<name>A0A0C4WJT5_9GAMM</name>
<comment type="similarity">
    <text evidence="3 12">Belongs to the glycosyltransferase 2 family. OpgH subfamily.</text>
</comment>
<dbReference type="AlphaFoldDB" id="A0A0C4WJT5"/>
<dbReference type="UniPathway" id="UPA00637"/>
<evidence type="ECO:0000256" key="1">
    <source>
        <dbReference type="ARBA" id="ARBA00004429"/>
    </source>
</evidence>
<keyword evidence="6" id="KW-0997">Cell inner membrane</keyword>
<dbReference type="InterPro" id="IPR050321">
    <property type="entry name" value="Glycosyltr_2/OpgH_subfam"/>
</dbReference>
<evidence type="ECO:0000256" key="11">
    <source>
        <dbReference type="ARBA" id="ARBA00023136"/>
    </source>
</evidence>
<dbReference type="InterPro" id="IPR029044">
    <property type="entry name" value="Nucleotide-diphossugar_trans"/>
</dbReference>
<keyword evidence="15" id="KW-1185">Reference proteome</keyword>
<dbReference type="CDD" id="cd04191">
    <property type="entry name" value="Glucan_BSP_MdoH"/>
    <property type="match status" value="1"/>
</dbReference>
<reference evidence="14 15" key="1">
    <citation type="journal article" date="2015" name="PLoS ONE">
        <title>Azotobacter Genomes: The Genome of Azotobacter chroococcum NCIMB 8003 (ATCC 4412).</title>
        <authorList>
            <person name="Robson R.L."/>
            <person name="Jones R."/>
            <person name="Robson R.M."/>
            <person name="Schwartz A."/>
            <person name="Richardson T.H."/>
        </authorList>
    </citation>
    <scope>NUCLEOTIDE SEQUENCE [LARGE SCALE GENOMIC DNA]</scope>
    <source>
        <strain evidence="14 15">NCIMB 8003</strain>
    </source>
</reference>
<evidence type="ECO:0000256" key="12">
    <source>
        <dbReference type="HAMAP-Rule" id="MF_01072"/>
    </source>
</evidence>
<dbReference type="PANTHER" id="PTHR43867:SF5">
    <property type="entry name" value="GLUCANS BIOSYNTHESIS GLUCOSYLTRANSFERASE H"/>
    <property type="match status" value="1"/>
</dbReference>
<dbReference type="KEGG" id="acx:Achr_6370"/>
<feature type="domain" description="Glycosyltransferase 2-like" evidence="13">
    <location>
        <begin position="247"/>
        <end position="429"/>
    </location>
</feature>
<dbReference type="STRING" id="1328314.Achr_6370"/>
<feature type="transmembrane region" description="Helical" evidence="12">
    <location>
        <begin position="683"/>
        <end position="707"/>
    </location>
</feature>
<dbReference type="EC" id="2.4.1.-" evidence="12"/>
<feature type="transmembrane region" description="Helical" evidence="12">
    <location>
        <begin position="598"/>
        <end position="617"/>
    </location>
</feature>
<dbReference type="InterPro" id="IPR001173">
    <property type="entry name" value="Glyco_trans_2-like"/>
</dbReference>
<dbReference type="NCBIfam" id="NF003962">
    <property type="entry name" value="PRK05454.2-5"/>
    <property type="match status" value="1"/>
</dbReference>
<dbReference type="GO" id="GO:0009250">
    <property type="term" value="P:glucan biosynthetic process"/>
    <property type="evidence" value="ECO:0007669"/>
    <property type="project" value="UniProtKB-UniRule"/>
</dbReference>
<dbReference type="GO" id="GO:0016758">
    <property type="term" value="F:hexosyltransferase activity"/>
    <property type="evidence" value="ECO:0007669"/>
    <property type="project" value="UniProtKB-UniRule"/>
</dbReference>
<keyword evidence="9 12" id="KW-0812">Transmembrane</keyword>
<comment type="function">
    <text evidence="12">Involved in the biosynthesis of osmoregulated periplasmic glucans (OPGs).</text>
</comment>
<feature type="transmembrane region" description="Helical" evidence="12">
    <location>
        <begin position="140"/>
        <end position="157"/>
    </location>
</feature>
<proteinExistence type="inferred from homology"/>
<feature type="transmembrane region" description="Helical" evidence="12">
    <location>
        <begin position="568"/>
        <end position="591"/>
    </location>
</feature>
<evidence type="ECO:0000256" key="9">
    <source>
        <dbReference type="ARBA" id="ARBA00022692"/>
    </source>
</evidence>
<sequence length="855" mass="96401">MNNPTPTEALLAEYLEHLPLEARERECLAEAGSLAELHRRLAGEVPAEVGDPALASAARRLELGGSGEPDEAGRPGRDACGRPCLEAAPPIRRTRVIPEPWRTNLLVRAWRRLTGRRSPPRPTRDLPKAHWQRVGSLRRLILLLLMLGQTSLATWYMKDILPYQGWAFVDLAEISRQSWQQSLQQVLPYVLQFGVLSLFTILFCWVSAGFWTALMGFWELLTGRDRYRISGSSVSDEPIAAEARTAIVMPICNEDVARVFAGLRATYESLAASGELERFDFFVLSDSGSADIAAAEQQAWLELCRETGGSGRIFYRRRRRRVKRKSGNIDDFCRRWGSQYRYMVVMDADSVMSGECLTKLVRLMEANPAAGIIQTAPKASGMDTLYARMQQFATRVYGPLFTAGLHFWQLGESHYWGHNAIIRIKPFIEHCALAPLSGKGAFAGAILSHDFVEAALMRRAGWGVWIAYDLPGSYEELPPNLLDELKRDRRWCHGNLMNFRLFLVKGMHPVHRAVFLTGVMSYLSAPLWFAFLVLSTALLAVHQLMEPQYFMAPRQLFPIWPQWHPERAIALFSTTLTLLFLPKLLSVILIWAKGARAYGGVFKVALSMLLEMFFSMLVAPVRMLFHTRFVIAAFLGWSVQWKSPQRDDDATTWREALRWHGGQTLLGIAWALLVAWLNPRFLWWLSPILGSLILSIPVSVVTSWVTWGLCSRRGKLFLIPEEYAPPQELRDTDEYTLANRRRALDEGFIRAAVDPQFNALACAMGTARHGTAGVIETRRRERVEQALAAGPEGLDGEARLALLSDPVALSRLHLQLWEEGRENWLGPWRHARSVRCRSHATGEATPEAAGVLLAR</sequence>
<keyword evidence="5 12" id="KW-1003">Cell membrane</keyword>
<organism evidence="14 15">
    <name type="scientific">Azotobacter chroococcum NCIMB 8003</name>
    <dbReference type="NCBI Taxonomy" id="1328314"/>
    <lineage>
        <taxon>Bacteria</taxon>
        <taxon>Pseudomonadati</taxon>
        <taxon>Pseudomonadota</taxon>
        <taxon>Gammaproteobacteria</taxon>
        <taxon>Pseudomonadales</taxon>
        <taxon>Pseudomonadaceae</taxon>
        <taxon>Azotobacter</taxon>
    </lineage>
</organism>
<gene>
    <name evidence="14" type="primary">mdoH1</name>
    <name evidence="12" type="synonym">opgH</name>
    <name evidence="14" type="ORF">Achr_6370</name>
</gene>
<dbReference type="NCBIfam" id="NF003958">
    <property type="entry name" value="PRK05454.2-1"/>
    <property type="match status" value="1"/>
</dbReference>
<dbReference type="InterPro" id="IPR023725">
    <property type="entry name" value="Glucans_biosynth_gluTrFase_H"/>
</dbReference>
<keyword evidence="8 12" id="KW-0808">Transferase</keyword>
<evidence type="ECO:0000256" key="10">
    <source>
        <dbReference type="ARBA" id="ARBA00022989"/>
    </source>
</evidence>
<evidence type="ECO:0000256" key="8">
    <source>
        <dbReference type="ARBA" id="ARBA00022679"/>
    </source>
</evidence>
<evidence type="ECO:0000313" key="15">
    <source>
        <dbReference type="Proteomes" id="UP000068210"/>
    </source>
</evidence>
<dbReference type="Proteomes" id="UP000068210">
    <property type="component" value="Chromosome"/>
</dbReference>
<keyword evidence="11 12" id="KW-0472">Membrane</keyword>
<dbReference type="SUPFAM" id="SSF53448">
    <property type="entry name" value="Nucleotide-diphospho-sugar transferases"/>
    <property type="match status" value="1"/>
</dbReference>
<accession>A0A0C4WJT5</accession>
<dbReference type="EMBL" id="CP010415">
    <property type="protein sequence ID" value="AJE20136.1"/>
    <property type="molecule type" value="Genomic_DNA"/>
</dbReference>
<comment type="pathway">
    <text evidence="2 12">Glycan metabolism; osmoregulated periplasmic glucan (OPG) biosynthesis.</text>
</comment>
<evidence type="ECO:0000259" key="13">
    <source>
        <dbReference type="Pfam" id="PF00535"/>
    </source>
</evidence>
<evidence type="ECO:0000256" key="7">
    <source>
        <dbReference type="ARBA" id="ARBA00022676"/>
    </source>
</evidence>
<protein>
    <recommendedName>
        <fullName evidence="4 12">Glucans biosynthesis glucosyltransferase H</fullName>
        <ecNumber evidence="12">2.4.1.-</ecNumber>
    </recommendedName>
</protein>
<dbReference type="HAMAP" id="MF_01072">
    <property type="entry name" value="MdoH_OpgH"/>
    <property type="match status" value="1"/>
</dbReference>
<evidence type="ECO:0000256" key="6">
    <source>
        <dbReference type="ARBA" id="ARBA00022519"/>
    </source>
</evidence>
<keyword evidence="7 12" id="KW-0328">Glycosyltransferase</keyword>
<dbReference type="NCBIfam" id="NF003955">
    <property type="entry name" value="PRK05454.1-1"/>
    <property type="match status" value="1"/>
</dbReference>
<dbReference type="GO" id="GO:0005886">
    <property type="term" value="C:plasma membrane"/>
    <property type="evidence" value="ECO:0007669"/>
    <property type="project" value="UniProtKB-SubCell"/>
</dbReference>
<feature type="transmembrane region" description="Helical" evidence="12">
    <location>
        <begin position="513"/>
        <end position="541"/>
    </location>
</feature>
<evidence type="ECO:0000256" key="5">
    <source>
        <dbReference type="ARBA" id="ARBA00022475"/>
    </source>
</evidence>
<dbReference type="Gene3D" id="3.90.550.10">
    <property type="entry name" value="Spore Coat Polysaccharide Biosynthesis Protein SpsA, Chain A"/>
    <property type="match status" value="1"/>
</dbReference>
<evidence type="ECO:0000313" key="14">
    <source>
        <dbReference type="EMBL" id="AJE20136.1"/>
    </source>
</evidence>
<dbReference type="RefSeq" id="WP_039801805.1">
    <property type="nucleotide sequence ID" value="NZ_CP010415.1"/>
</dbReference>
<keyword evidence="10 12" id="KW-1133">Transmembrane helix</keyword>
<dbReference type="HOGENOM" id="CLU_015730_0_0_6"/>
<evidence type="ECO:0000256" key="3">
    <source>
        <dbReference type="ARBA" id="ARBA00009337"/>
    </source>
</evidence>
<dbReference type="PANTHER" id="PTHR43867">
    <property type="entry name" value="CELLULOSE SYNTHASE CATALYTIC SUBUNIT A [UDP-FORMING]"/>
    <property type="match status" value="1"/>
</dbReference>
<evidence type="ECO:0000256" key="2">
    <source>
        <dbReference type="ARBA" id="ARBA00005001"/>
    </source>
</evidence>